<comment type="subcellular location">
    <subcellularLocation>
        <location evidence="5">Cytoplasm</location>
    </subcellularLocation>
</comment>
<dbReference type="HAMAP" id="MF_00014">
    <property type="entry name" value="Ribosome_mat_RimM"/>
    <property type="match status" value="1"/>
</dbReference>
<keyword evidence="3 5" id="KW-0698">rRNA processing</keyword>
<dbReference type="GO" id="GO:0005737">
    <property type="term" value="C:cytoplasm"/>
    <property type="evidence" value="ECO:0007669"/>
    <property type="project" value="UniProtKB-SubCell"/>
</dbReference>
<evidence type="ECO:0000256" key="3">
    <source>
        <dbReference type="ARBA" id="ARBA00022552"/>
    </source>
</evidence>
<evidence type="ECO:0000256" key="1">
    <source>
        <dbReference type="ARBA" id="ARBA00022490"/>
    </source>
</evidence>
<dbReference type="PANTHER" id="PTHR33692:SF1">
    <property type="entry name" value="RIBOSOME MATURATION FACTOR RIMM"/>
    <property type="match status" value="1"/>
</dbReference>
<keyword evidence="4 5" id="KW-0143">Chaperone</keyword>
<comment type="subunit">
    <text evidence="5">Binds ribosomal protein uS19.</text>
</comment>
<dbReference type="Proteomes" id="UP000178885">
    <property type="component" value="Unassembled WGS sequence"/>
</dbReference>
<dbReference type="GO" id="GO:0042274">
    <property type="term" value="P:ribosomal small subunit biogenesis"/>
    <property type="evidence" value="ECO:0007669"/>
    <property type="project" value="UniProtKB-UniRule"/>
</dbReference>
<dbReference type="GO" id="GO:0005840">
    <property type="term" value="C:ribosome"/>
    <property type="evidence" value="ECO:0007669"/>
    <property type="project" value="InterPro"/>
</dbReference>
<dbReference type="InterPro" id="IPR009000">
    <property type="entry name" value="Transl_B-barrel_sf"/>
</dbReference>
<evidence type="ECO:0000313" key="9">
    <source>
        <dbReference type="Proteomes" id="UP000178885"/>
    </source>
</evidence>
<gene>
    <name evidence="5" type="primary">rimM</name>
    <name evidence="8" type="ORF">A2151_07800</name>
</gene>
<evidence type="ECO:0000259" key="7">
    <source>
        <dbReference type="Pfam" id="PF24986"/>
    </source>
</evidence>
<sequence>MPDGLVAMGRIVGLFGIKGWVKVHSYARPRAEILNSSPWQVKLPEGWRELKVAEGRAHGQGVVVRLEGFEDRERAAQLVGAEIALRREQLPALKSGEYYWAQLEGLKVVNREGVELGVVSHLLETGANDVLVVSGDRERLIPFIAAAIRRVDLEAGVIEVDWEADF</sequence>
<dbReference type="GO" id="GO:0043022">
    <property type="term" value="F:ribosome binding"/>
    <property type="evidence" value="ECO:0007669"/>
    <property type="project" value="InterPro"/>
</dbReference>
<name>A0A1F6TVJ2_9PROT</name>
<feature type="domain" description="RimM N-terminal" evidence="6">
    <location>
        <begin position="8"/>
        <end position="89"/>
    </location>
</feature>
<organism evidence="8 9">
    <name type="scientific">Candidatus Muproteobacteria bacterium RBG_16_65_34</name>
    <dbReference type="NCBI Taxonomy" id="1817760"/>
    <lineage>
        <taxon>Bacteria</taxon>
        <taxon>Pseudomonadati</taxon>
        <taxon>Pseudomonadota</taxon>
        <taxon>Candidatus Muproteobacteria</taxon>
    </lineage>
</organism>
<dbReference type="EMBL" id="MFSU01000005">
    <property type="protein sequence ID" value="OGI49150.1"/>
    <property type="molecule type" value="Genomic_DNA"/>
</dbReference>
<dbReference type="GO" id="GO:0006364">
    <property type="term" value="P:rRNA processing"/>
    <property type="evidence" value="ECO:0007669"/>
    <property type="project" value="UniProtKB-UniRule"/>
</dbReference>
<dbReference type="InterPro" id="IPR002676">
    <property type="entry name" value="RimM_N"/>
</dbReference>
<dbReference type="InterPro" id="IPR011033">
    <property type="entry name" value="PRC_barrel-like_sf"/>
</dbReference>
<dbReference type="Gene3D" id="2.30.30.240">
    <property type="entry name" value="PRC-barrel domain"/>
    <property type="match status" value="1"/>
</dbReference>
<dbReference type="STRING" id="1817760.A2151_07800"/>
<dbReference type="Pfam" id="PF24986">
    <property type="entry name" value="PRC_RimM"/>
    <property type="match status" value="1"/>
</dbReference>
<evidence type="ECO:0000313" key="8">
    <source>
        <dbReference type="EMBL" id="OGI49150.1"/>
    </source>
</evidence>
<evidence type="ECO:0000256" key="2">
    <source>
        <dbReference type="ARBA" id="ARBA00022517"/>
    </source>
</evidence>
<dbReference type="InterPro" id="IPR011961">
    <property type="entry name" value="RimM"/>
</dbReference>
<dbReference type="InterPro" id="IPR056792">
    <property type="entry name" value="PRC_RimM"/>
</dbReference>
<proteinExistence type="inferred from homology"/>
<dbReference type="InterPro" id="IPR036976">
    <property type="entry name" value="RimM_N_sf"/>
</dbReference>
<keyword evidence="2 5" id="KW-0690">Ribosome biogenesis</keyword>
<comment type="domain">
    <text evidence="5">The PRC barrel domain binds ribosomal protein uS19.</text>
</comment>
<dbReference type="SUPFAM" id="SSF50346">
    <property type="entry name" value="PRC-barrel domain"/>
    <property type="match status" value="1"/>
</dbReference>
<evidence type="ECO:0000256" key="5">
    <source>
        <dbReference type="HAMAP-Rule" id="MF_00014"/>
    </source>
</evidence>
<accession>A0A1F6TVJ2</accession>
<comment type="caution">
    <text evidence="8">The sequence shown here is derived from an EMBL/GenBank/DDBJ whole genome shotgun (WGS) entry which is preliminary data.</text>
</comment>
<evidence type="ECO:0000256" key="4">
    <source>
        <dbReference type="ARBA" id="ARBA00023186"/>
    </source>
</evidence>
<feature type="domain" description="Ribosome maturation factor RimM PRC barrel" evidence="7">
    <location>
        <begin position="100"/>
        <end position="164"/>
    </location>
</feature>
<comment type="similarity">
    <text evidence="5">Belongs to the RimM family.</text>
</comment>
<dbReference type="PANTHER" id="PTHR33692">
    <property type="entry name" value="RIBOSOME MATURATION FACTOR RIMM"/>
    <property type="match status" value="1"/>
</dbReference>
<dbReference type="SUPFAM" id="SSF50447">
    <property type="entry name" value="Translation proteins"/>
    <property type="match status" value="1"/>
</dbReference>
<dbReference type="Gene3D" id="2.40.30.60">
    <property type="entry name" value="RimM"/>
    <property type="match status" value="1"/>
</dbReference>
<comment type="function">
    <text evidence="5">An accessory protein needed during the final step in the assembly of 30S ribosomal subunit, possibly for assembly of the head region. Essential for efficient processing of 16S rRNA. May be needed both before and after RbfA during the maturation of 16S rRNA. It has affinity for free ribosomal 30S subunits but not for 70S ribosomes.</text>
</comment>
<evidence type="ECO:0000259" key="6">
    <source>
        <dbReference type="Pfam" id="PF01782"/>
    </source>
</evidence>
<reference evidence="8 9" key="1">
    <citation type="journal article" date="2016" name="Nat. Commun.">
        <title>Thousands of microbial genomes shed light on interconnected biogeochemical processes in an aquifer system.</title>
        <authorList>
            <person name="Anantharaman K."/>
            <person name="Brown C.T."/>
            <person name="Hug L.A."/>
            <person name="Sharon I."/>
            <person name="Castelle C.J."/>
            <person name="Probst A.J."/>
            <person name="Thomas B.C."/>
            <person name="Singh A."/>
            <person name="Wilkins M.J."/>
            <person name="Karaoz U."/>
            <person name="Brodie E.L."/>
            <person name="Williams K.H."/>
            <person name="Hubbard S.S."/>
            <person name="Banfield J.F."/>
        </authorList>
    </citation>
    <scope>NUCLEOTIDE SEQUENCE [LARGE SCALE GENOMIC DNA]</scope>
</reference>
<keyword evidence="1 5" id="KW-0963">Cytoplasm</keyword>
<dbReference type="AlphaFoldDB" id="A0A1F6TVJ2"/>
<dbReference type="NCBIfam" id="TIGR02273">
    <property type="entry name" value="16S_RimM"/>
    <property type="match status" value="1"/>
</dbReference>
<protein>
    <recommendedName>
        <fullName evidence="5">Ribosome maturation factor RimM</fullName>
    </recommendedName>
</protein>
<dbReference type="Pfam" id="PF01782">
    <property type="entry name" value="RimM"/>
    <property type="match status" value="1"/>
</dbReference>